<dbReference type="SFLD" id="SFLDG01150">
    <property type="entry name" value="Main.1:_Beta-like"/>
    <property type="match status" value="1"/>
</dbReference>
<dbReference type="PANTHER" id="PTHR44051">
    <property type="entry name" value="GLUTATHIONE S-TRANSFERASE-RELATED"/>
    <property type="match status" value="1"/>
</dbReference>
<dbReference type="SFLD" id="SFLDS00019">
    <property type="entry name" value="Glutathione_Transferase_(cytos"/>
    <property type="match status" value="1"/>
</dbReference>
<dbReference type="InterPro" id="IPR040079">
    <property type="entry name" value="Glutathione_S-Trfase"/>
</dbReference>
<organism evidence="3 4">
    <name type="scientific">Stenotrophomonas maltophilia</name>
    <name type="common">Pseudomonas maltophilia</name>
    <name type="synonym">Xanthomonas maltophilia</name>
    <dbReference type="NCBI Taxonomy" id="40324"/>
    <lineage>
        <taxon>Bacteria</taxon>
        <taxon>Pseudomonadati</taxon>
        <taxon>Pseudomonadota</taxon>
        <taxon>Gammaproteobacteria</taxon>
        <taxon>Lysobacterales</taxon>
        <taxon>Lysobacteraceae</taxon>
        <taxon>Stenotrophomonas</taxon>
        <taxon>Stenotrophomonas maltophilia group</taxon>
    </lineage>
</organism>
<dbReference type="Proteomes" id="UP000487117">
    <property type="component" value="Unassembled WGS sequence"/>
</dbReference>
<gene>
    <name evidence="3" type="primary">yfcG_3</name>
    <name evidence="3" type="ORF">GAK31_01892</name>
</gene>
<accession>A0A7V8JMQ1</accession>
<comment type="similarity">
    <text evidence="1">Belongs to the GST superfamily.</text>
</comment>
<dbReference type="SFLD" id="SFLDG00358">
    <property type="entry name" value="Main_(cytGST)"/>
    <property type="match status" value="1"/>
</dbReference>
<dbReference type="InterPro" id="IPR004046">
    <property type="entry name" value="GST_C"/>
</dbReference>
<dbReference type="InterPro" id="IPR036282">
    <property type="entry name" value="Glutathione-S-Trfase_C_sf"/>
</dbReference>
<comment type="caution">
    <text evidence="3">The sequence shown here is derived from an EMBL/GenBank/DDBJ whole genome shotgun (WGS) entry which is preliminary data.</text>
</comment>
<evidence type="ECO:0000256" key="1">
    <source>
        <dbReference type="RuleBase" id="RU003494"/>
    </source>
</evidence>
<dbReference type="AlphaFoldDB" id="A0A7V8JMQ1"/>
<dbReference type="Gene3D" id="1.20.1050.10">
    <property type="match status" value="1"/>
</dbReference>
<feature type="domain" description="GST N-terminal" evidence="2">
    <location>
        <begin position="3"/>
        <end position="84"/>
    </location>
</feature>
<dbReference type="PANTHER" id="PTHR44051:SF21">
    <property type="entry name" value="GLUTATHIONE S-TRANSFERASE FAMILY PROTEIN"/>
    <property type="match status" value="1"/>
</dbReference>
<dbReference type="EMBL" id="WNDS01000002">
    <property type="protein sequence ID" value="KAF1016394.1"/>
    <property type="molecule type" value="Genomic_DNA"/>
</dbReference>
<dbReference type="Pfam" id="PF00043">
    <property type="entry name" value="GST_C"/>
    <property type="match status" value="1"/>
</dbReference>
<evidence type="ECO:0000313" key="4">
    <source>
        <dbReference type="Proteomes" id="UP000487117"/>
    </source>
</evidence>
<sequence>MTSRKITLYHATRSRSSGALALLEALGADYALQVLDLKAGANLAPAYLAINPMGKVPAIVHDGALVTEQVAIYLYLADLYPEAGLAPPIGVALRGPYLRWMAFYGACFEPAMIDRAVHRDPPPQSMSPYNDADTVLQIIEAQLAQGPYLLGEVMSTADVLWSNALDWTSQFGLVSPAPATAAYIARMSTMTRFDRSRQIDAELLAA</sequence>
<dbReference type="InterPro" id="IPR004045">
    <property type="entry name" value="Glutathione_S-Trfase_N"/>
</dbReference>
<proteinExistence type="inferred from homology"/>
<protein>
    <submittedName>
        <fullName evidence="3">Disulfide-bond oxidoreductase YfcG</fullName>
    </submittedName>
</protein>
<dbReference type="SUPFAM" id="SSF52833">
    <property type="entry name" value="Thioredoxin-like"/>
    <property type="match status" value="1"/>
</dbReference>
<dbReference type="CDD" id="cd03207">
    <property type="entry name" value="GST_C_8"/>
    <property type="match status" value="1"/>
</dbReference>
<evidence type="ECO:0000313" key="3">
    <source>
        <dbReference type="EMBL" id="KAF1016394.1"/>
    </source>
</evidence>
<dbReference type="CDD" id="cd03046">
    <property type="entry name" value="GST_N_GTT1_like"/>
    <property type="match status" value="1"/>
</dbReference>
<dbReference type="InterPro" id="IPR036249">
    <property type="entry name" value="Thioredoxin-like_sf"/>
</dbReference>
<evidence type="ECO:0000259" key="2">
    <source>
        <dbReference type="PROSITE" id="PS50404"/>
    </source>
</evidence>
<name>A0A7V8JMQ1_STEMA</name>
<dbReference type="Gene3D" id="3.40.30.10">
    <property type="entry name" value="Glutaredoxin"/>
    <property type="match status" value="1"/>
</dbReference>
<reference evidence="4" key="1">
    <citation type="journal article" date="2020" name="MBio">
        <title>Horizontal gene transfer to a defensive symbiont with a reduced genome amongst a multipartite beetle microbiome.</title>
        <authorList>
            <person name="Waterworth S.C."/>
            <person name="Florez L.V."/>
            <person name="Rees E.R."/>
            <person name="Hertweck C."/>
            <person name="Kaltenpoth M."/>
            <person name="Kwan J.C."/>
        </authorList>
    </citation>
    <scope>NUCLEOTIDE SEQUENCE [LARGE SCALE GENOMIC DNA]</scope>
</reference>
<dbReference type="Pfam" id="PF02798">
    <property type="entry name" value="GST_N"/>
    <property type="match status" value="1"/>
</dbReference>
<dbReference type="PROSITE" id="PS50404">
    <property type="entry name" value="GST_NTER"/>
    <property type="match status" value="1"/>
</dbReference>
<dbReference type="SUPFAM" id="SSF47616">
    <property type="entry name" value="GST C-terminal domain-like"/>
    <property type="match status" value="1"/>
</dbReference>